<dbReference type="GO" id="GO:0004252">
    <property type="term" value="F:serine-type endopeptidase activity"/>
    <property type="evidence" value="ECO:0007669"/>
    <property type="project" value="UniProtKB-UniRule"/>
</dbReference>
<dbReference type="CDD" id="cd06530">
    <property type="entry name" value="S26_SPase_I"/>
    <property type="match status" value="1"/>
</dbReference>
<comment type="subcellular location">
    <subcellularLocation>
        <location evidence="1">Membrane</location>
    </subcellularLocation>
</comment>
<feature type="domain" description="Peptidase S26" evidence="7">
    <location>
        <begin position="13"/>
        <end position="72"/>
    </location>
</feature>
<gene>
    <name evidence="8" type="ORF">BRYFOR_05129</name>
</gene>
<evidence type="ECO:0000256" key="1">
    <source>
        <dbReference type="ARBA" id="ARBA00004370"/>
    </source>
</evidence>
<dbReference type="InterPro" id="IPR019533">
    <property type="entry name" value="Peptidase_S26"/>
</dbReference>
<dbReference type="SUPFAM" id="SSF51306">
    <property type="entry name" value="LexA/Signal peptidase"/>
    <property type="match status" value="1"/>
</dbReference>
<evidence type="ECO:0000313" key="8">
    <source>
        <dbReference type="EMBL" id="EET62778.1"/>
    </source>
</evidence>
<evidence type="ECO:0000256" key="3">
    <source>
        <dbReference type="ARBA" id="ARBA00022989"/>
    </source>
</evidence>
<dbReference type="GO" id="GO:0016020">
    <property type="term" value="C:membrane"/>
    <property type="evidence" value="ECO:0007669"/>
    <property type="project" value="UniProtKB-SubCell"/>
</dbReference>
<reference evidence="8" key="1">
    <citation type="submission" date="2009-07" db="EMBL/GenBank/DDBJ databases">
        <authorList>
            <person name="Weinstock G."/>
            <person name="Sodergren E."/>
            <person name="Clifton S."/>
            <person name="Fulton L."/>
            <person name="Fulton B."/>
            <person name="Courtney L."/>
            <person name="Fronick C."/>
            <person name="Harrison M."/>
            <person name="Strong C."/>
            <person name="Farmer C."/>
            <person name="Delahaunty K."/>
            <person name="Markovic C."/>
            <person name="Hall O."/>
            <person name="Minx P."/>
            <person name="Tomlinson C."/>
            <person name="Mitreva M."/>
            <person name="Nelson J."/>
            <person name="Hou S."/>
            <person name="Wollam A."/>
            <person name="Pepin K.H."/>
            <person name="Johnson M."/>
            <person name="Bhonagiri V."/>
            <person name="Nash W.E."/>
            <person name="Warren W."/>
            <person name="Chinwalla A."/>
            <person name="Mardis E.R."/>
            <person name="Wilson R.K."/>
        </authorList>
    </citation>
    <scope>NUCLEOTIDE SEQUENCE [LARGE SCALE GENOMIC DNA]</scope>
    <source>
        <strain evidence="8">DSM 14469</strain>
    </source>
</reference>
<dbReference type="GO" id="GO:0009003">
    <property type="term" value="F:signal peptidase activity"/>
    <property type="evidence" value="ECO:0007669"/>
    <property type="project" value="UniProtKB-EC"/>
</dbReference>
<organism evidence="8 9">
    <name type="scientific">Marvinbryantia formatexigens DSM 14469</name>
    <dbReference type="NCBI Taxonomy" id="478749"/>
    <lineage>
        <taxon>Bacteria</taxon>
        <taxon>Bacillati</taxon>
        <taxon>Bacillota</taxon>
        <taxon>Clostridia</taxon>
        <taxon>Lachnospirales</taxon>
        <taxon>Lachnospiraceae</taxon>
        <taxon>Marvinbryantia</taxon>
    </lineage>
</organism>
<keyword evidence="9" id="KW-1185">Reference proteome</keyword>
<evidence type="ECO:0000256" key="2">
    <source>
        <dbReference type="ARBA" id="ARBA00022692"/>
    </source>
</evidence>
<evidence type="ECO:0000259" key="7">
    <source>
        <dbReference type="Pfam" id="PF10502"/>
    </source>
</evidence>
<keyword evidence="8" id="KW-0378">Hydrolase</keyword>
<dbReference type="Pfam" id="PF10502">
    <property type="entry name" value="Peptidase_S26"/>
    <property type="match status" value="1"/>
</dbReference>
<dbReference type="InterPro" id="IPR001733">
    <property type="entry name" value="Peptidase_S26B"/>
</dbReference>
<comment type="caution">
    <text evidence="8">The sequence shown here is derived from an EMBL/GenBank/DDBJ whole genome shotgun (WGS) entry which is preliminary data.</text>
</comment>
<proteinExistence type="predicted"/>
<protein>
    <recommendedName>
        <fullName evidence="5">Signal peptidase I</fullName>
        <ecNumber evidence="5">3.4.21.89</ecNumber>
    </recommendedName>
</protein>
<dbReference type="Proteomes" id="UP000005561">
    <property type="component" value="Unassembled WGS sequence"/>
</dbReference>
<dbReference type="eggNOG" id="COG0681">
    <property type="taxonomic scope" value="Bacteria"/>
</dbReference>
<dbReference type="AlphaFoldDB" id="C6L939"/>
<name>C6L939_9FIRM</name>
<dbReference type="InterPro" id="IPR036286">
    <property type="entry name" value="LexA/Signal_pep-like_sf"/>
</dbReference>
<feature type="transmembrane region" description="Helical" evidence="6">
    <location>
        <begin position="136"/>
        <end position="156"/>
    </location>
</feature>
<accession>C6L939</accession>
<dbReference type="PANTHER" id="PTHR10806">
    <property type="entry name" value="SIGNAL PEPTIDASE COMPLEX CATALYTIC SUBUNIT SEC11"/>
    <property type="match status" value="1"/>
</dbReference>
<dbReference type="EC" id="3.4.21.89" evidence="5"/>
<dbReference type="PANTHER" id="PTHR10806:SF6">
    <property type="entry name" value="SIGNAL PEPTIDASE COMPLEX CATALYTIC SUBUNIT SEC11"/>
    <property type="match status" value="1"/>
</dbReference>
<keyword evidence="3 6" id="KW-1133">Transmembrane helix</keyword>
<evidence type="ECO:0000256" key="4">
    <source>
        <dbReference type="ARBA" id="ARBA00023136"/>
    </source>
</evidence>
<dbReference type="EMBL" id="ACCL02000001">
    <property type="protein sequence ID" value="EET62778.1"/>
    <property type="molecule type" value="Genomic_DNA"/>
</dbReference>
<evidence type="ECO:0000313" key="9">
    <source>
        <dbReference type="Proteomes" id="UP000005561"/>
    </source>
</evidence>
<keyword evidence="4 6" id="KW-0472">Membrane</keyword>
<sequence length="166" mass="18413">MKMWKRITDGLLVVFLLLAAAIAVPQVFGIRVYTVLSPSMAPEIPVGSAVYVKKEAFEKIRPGDIITCRPDMGDIYITHRVSEKDEAGRTLVTKGDANETPDGRRVREEELMGVVRLSVPYLGYAAMLFSGMGEKLLLAGVFLWLLLIKMILSNVLKMRKEGVTIS</sequence>
<evidence type="ECO:0000256" key="6">
    <source>
        <dbReference type="SAM" id="Phobius"/>
    </source>
</evidence>
<dbReference type="NCBIfam" id="TIGR02228">
    <property type="entry name" value="sigpep_I_arch"/>
    <property type="match status" value="1"/>
</dbReference>
<keyword evidence="2 6" id="KW-0812">Transmembrane</keyword>
<evidence type="ECO:0000256" key="5">
    <source>
        <dbReference type="NCBIfam" id="TIGR02228"/>
    </source>
</evidence>
<dbReference type="GO" id="GO:0006465">
    <property type="term" value="P:signal peptide processing"/>
    <property type="evidence" value="ECO:0007669"/>
    <property type="project" value="UniProtKB-UniRule"/>
</dbReference>
<dbReference type="STRING" id="168384.SAMN05660368_01751"/>
<dbReference type="RefSeq" id="WP_006859930.1">
    <property type="nucleotide sequence ID" value="NZ_ACCL02000001.1"/>
</dbReference>
<dbReference type="OrthoDB" id="1648066at2"/>